<evidence type="ECO:0000256" key="2">
    <source>
        <dbReference type="ARBA" id="ARBA00023125"/>
    </source>
</evidence>
<keyword evidence="6" id="KW-1185">Reference proteome</keyword>
<dbReference type="SUPFAM" id="SSF46689">
    <property type="entry name" value="Homeodomain-like"/>
    <property type="match status" value="1"/>
</dbReference>
<dbReference type="Pfam" id="PF12833">
    <property type="entry name" value="HTH_18"/>
    <property type="match status" value="1"/>
</dbReference>
<evidence type="ECO:0000313" key="5">
    <source>
        <dbReference type="EMBL" id="SFP86033.1"/>
    </source>
</evidence>
<evidence type="ECO:0000256" key="1">
    <source>
        <dbReference type="ARBA" id="ARBA00023015"/>
    </source>
</evidence>
<dbReference type="GO" id="GO:0043565">
    <property type="term" value="F:sequence-specific DNA binding"/>
    <property type="evidence" value="ECO:0007669"/>
    <property type="project" value="InterPro"/>
</dbReference>
<dbReference type="PANTHER" id="PTHR43280:SF32">
    <property type="entry name" value="TRANSCRIPTIONAL REGULATORY PROTEIN"/>
    <property type="match status" value="1"/>
</dbReference>
<feature type="domain" description="HTH araC/xylS-type" evidence="4">
    <location>
        <begin position="173"/>
        <end position="271"/>
    </location>
</feature>
<dbReference type="AlphaFoldDB" id="A0A1I5TSN2"/>
<gene>
    <name evidence="5" type="ORF">SAMN04515674_106184</name>
</gene>
<name>A0A1I5TSN2_9BACT</name>
<keyword evidence="3" id="KW-0804">Transcription</keyword>
<evidence type="ECO:0000259" key="4">
    <source>
        <dbReference type="PROSITE" id="PS01124"/>
    </source>
</evidence>
<sequence>MKKDSSIPVVQLDGDFFRVITLSEVDPEKISGNHRRDFFLILWFWSDSGTHFIDFQPYPVKKGEIYFLAPNQVYSAPGCRLNGVAMAISRELLDGIETDHLKFLFNPFVNDGVLISGGTEQSLKQVLGLIQAEESGQKDECLLSAYLKAFLIHAYRESQSSPVVGSFEDKRLKKLYELVIANFKEEKSTAFYAEKIGLTSKRLNEILKEKFNLTITKFLHNQLILEAKKEISFGEKNFKEIAFDLGFSEQAYFSRFFKKQTGLTPESFQQKMFRLSKYKS</sequence>
<dbReference type="PROSITE" id="PS01124">
    <property type="entry name" value="HTH_ARAC_FAMILY_2"/>
    <property type="match status" value="1"/>
</dbReference>
<dbReference type="InterPro" id="IPR020449">
    <property type="entry name" value="Tscrpt_reg_AraC-type_HTH"/>
</dbReference>
<dbReference type="EMBL" id="FOXH01000006">
    <property type="protein sequence ID" value="SFP86033.1"/>
    <property type="molecule type" value="Genomic_DNA"/>
</dbReference>
<dbReference type="SUPFAM" id="SSF51215">
    <property type="entry name" value="Regulatory protein AraC"/>
    <property type="match status" value="1"/>
</dbReference>
<dbReference type="GO" id="GO:0003700">
    <property type="term" value="F:DNA-binding transcription factor activity"/>
    <property type="evidence" value="ECO:0007669"/>
    <property type="project" value="InterPro"/>
</dbReference>
<keyword evidence="2 5" id="KW-0238">DNA-binding</keyword>
<organism evidence="5 6">
    <name type="scientific">Pseudarcicella hirudinis</name>
    <dbReference type="NCBI Taxonomy" id="1079859"/>
    <lineage>
        <taxon>Bacteria</taxon>
        <taxon>Pseudomonadati</taxon>
        <taxon>Bacteroidota</taxon>
        <taxon>Cytophagia</taxon>
        <taxon>Cytophagales</taxon>
        <taxon>Flectobacillaceae</taxon>
        <taxon>Pseudarcicella</taxon>
    </lineage>
</organism>
<dbReference type="SMART" id="SM00342">
    <property type="entry name" value="HTH_ARAC"/>
    <property type="match status" value="1"/>
</dbReference>
<dbReference type="RefSeq" id="WP_143095221.1">
    <property type="nucleotide sequence ID" value="NZ_FOXH01000006.1"/>
</dbReference>
<dbReference type="InterPro" id="IPR037923">
    <property type="entry name" value="HTH-like"/>
</dbReference>
<dbReference type="InterPro" id="IPR009057">
    <property type="entry name" value="Homeodomain-like_sf"/>
</dbReference>
<dbReference type="PANTHER" id="PTHR43280">
    <property type="entry name" value="ARAC-FAMILY TRANSCRIPTIONAL REGULATOR"/>
    <property type="match status" value="1"/>
</dbReference>
<dbReference type="InterPro" id="IPR018060">
    <property type="entry name" value="HTH_AraC"/>
</dbReference>
<dbReference type="Gene3D" id="1.10.10.60">
    <property type="entry name" value="Homeodomain-like"/>
    <property type="match status" value="1"/>
</dbReference>
<proteinExistence type="predicted"/>
<protein>
    <submittedName>
        <fullName evidence="5">AraC-type DNA-binding protein</fullName>
    </submittedName>
</protein>
<reference evidence="5 6" key="1">
    <citation type="submission" date="2016-10" db="EMBL/GenBank/DDBJ databases">
        <authorList>
            <person name="de Groot N.N."/>
        </authorList>
    </citation>
    <scope>NUCLEOTIDE SEQUENCE [LARGE SCALE GENOMIC DNA]</scope>
    <source>
        <strain evidence="6">E92,LMG 26720,CCM 7988</strain>
    </source>
</reference>
<accession>A0A1I5TSN2</accession>
<dbReference type="Proteomes" id="UP000199306">
    <property type="component" value="Unassembled WGS sequence"/>
</dbReference>
<dbReference type="PRINTS" id="PR00032">
    <property type="entry name" value="HTHARAC"/>
</dbReference>
<dbReference type="STRING" id="1079859.SAMN04515674_106184"/>
<evidence type="ECO:0000313" key="6">
    <source>
        <dbReference type="Proteomes" id="UP000199306"/>
    </source>
</evidence>
<dbReference type="OrthoDB" id="9793451at2"/>
<evidence type="ECO:0000256" key="3">
    <source>
        <dbReference type="ARBA" id="ARBA00023163"/>
    </source>
</evidence>
<keyword evidence="1" id="KW-0805">Transcription regulation</keyword>